<dbReference type="SMART" id="SM00146">
    <property type="entry name" value="PI3Kc"/>
    <property type="match status" value="1"/>
</dbReference>
<dbReference type="InterPro" id="IPR011990">
    <property type="entry name" value="TPR-like_helical_dom_sf"/>
</dbReference>
<evidence type="ECO:0000256" key="2">
    <source>
        <dbReference type="ARBA" id="ARBA00010769"/>
    </source>
</evidence>
<comment type="subunit">
    <text evidence="3">Associates with DNA double-strand breaks.</text>
</comment>
<evidence type="ECO:0000256" key="16">
    <source>
        <dbReference type="ARBA" id="ARBA00025079"/>
    </source>
</evidence>
<evidence type="ECO:0000313" key="25">
    <source>
        <dbReference type="EMBL" id="KAF1999599.1"/>
    </source>
</evidence>
<dbReference type="GO" id="GO:0000723">
    <property type="term" value="P:telomere maintenance"/>
    <property type="evidence" value="ECO:0007669"/>
    <property type="project" value="TreeGrafter"/>
</dbReference>
<name>A0A6A5WFN8_9PLEO</name>
<dbReference type="SMART" id="SM00802">
    <property type="entry name" value="UME"/>
    <property type="match status" value="1"/>
</dbReference>
<dbReference type="InterPro" id="IPR014009">
    <property type="entry name" value="PIK_FAT"/>
</dbReference>
<evidence type="ECO:0000259" key="24">
    <source>
        <dbReference type="PROSITE" id="PS51190"/>
    </source>
</evidence>
<evidence type="ECO:0000259" key="23">
    <source>
        <dbReference type="PROSITE" id="PS51189"/>
    </source>
</evidence>
<comment type="catalytic activity">
    <reaction evidence="20">
        <text>L-threonyl-[protein] + ATP = O-phospho-L-threonyl-[protein] + ADP + H(+)</text>
        <dbReference type="Rhea" id="RHEA:46608"/>
        <dbReference type="Rhea" id="RHEA-COMP:11060"/>
        <dbReference type="Rhea" id="RHEA-COMP:11605"/>
        <dbReference type="ChEBI" id="CHEBI:15378"/>
        <dbReference type="ChEBI" id="CHEBI:30013"/>
        <dbReference type="ChEBI" id="CHEBI:30616"/>
        <dbReference type="ChEBI" id="CHEBI:61977"/>
        <dbReference type="ChEBI" id="CHEBI:456216"/>
        <dbReference type="EC" id="2.7.11.1"/>
    </reaction>
</comment>
<dbReference type="GO" id="GO:0005634">
    <property type="term" value="C:nucleus"/>
    <property type="evidence" value="ECO:0007669"/>
    <property type="project" value="UniProtKB-SubCell"/>
</dbReference>
<dbReference type="InterPro" id="IPR056802">
    <property type="entry name" value="ATR-like_M-HEAT"/>
</dbReference>
<evidence type="ECO:0000256" key="10">
    <source>
        <dbReference type="ARBA" id="ARBA00022777"/>
    </source>
</evidence>
<dbReference type="PROSITE" id="PS50290">
    <property type="entry name" value="PI3_4_KINASE_3"/>
    <property type="match status" value="1"/>
</dbReference>
<evidence type="ECO:0000256" key="20">
    <source>
        <dbReference type="ARBA" id="ARBA00047899"/>
    </source>
</evidence>
<reference evidence="25" key="1">
    <citation type="journal article" date="2020" name="Stud. Mycol.">
        <title>101 Dothideomycetes genomes: a test case for predicting lifestyles and emergence of pathogens.</title>
        <authorList>
            <person name="Haridas S."/>
            <person name="Albert R."/>
            <person name="Binder M."/>
            <person name="Bloem J."/>
            <person name="Labutti K."/>
            <person name="Salamov A."/>
            <person name="Andreopoulos B."/>
            <person name="Baker S."/>
            <person name="Barry K."/>
            <person name="Bills G."/>
            <person name="Bluhm B."/>
            <person name="Cannon C."/>
            <person name="Castanera R."/>
            <person name="Culley D."/>
            <person name="Daum C."/>
            <person name="Ezra D."/>
            <person name="Gonzalez J."/>
            <person name="Henrissat B."/>
            <person name="Kuo A."/>
            <person name="Liang C."/>
            <person name="Lipzen A."/>
            <person name="Lutzoni F."/>
            <person name="Magnuson J."/>
            <person name="Mondo S."/>
            <person name="Nolan M."/>
            <person name="Ohm R."/>
            <person name="Pangilinan J."/>
            <person name="Park H.-J."/>
            <person name="Ramirez L."/>
            <person name="Alfaro M."/>
            <person name="Sun H."/>
            <person name="Tritt A."/>
            <person name="Yoshinaga Y."/>
            <person name="Zwiers L.-H."/>
            <person name="Turgeon B."/>
            <person name="Goodwin S."/>
            <person name="Spatafora J."/>
            <person name="Crous P."/>
            <person name="Grigoriev I."/>
        </authorList>
    </citation>
    <scope>NUCLEOTIDE SEQUENCE</scope>
    <source>
        <strain evidence="25">CBS 123094</strain>
    </source>
</reference>
<evidence type="ECO:0000256" key="6">
    <source>
        <dbReference type="ARBA" id="ARBA00022527"/>
    </source>
</evidence>
<dbReference type="OrthoDB" id="381190at2759"/>
<evidence type="ECO:0000256" key="17">
    <source>
        <dbReference type="ARBA" id="ARBA00029679"/>
    </source>
</evidence>
<evidence type="ECO:0000256" key="1">
    <source>
        <dbReference type="ARBA" id="ARBA00004123"/>
    </source>
</evidence>
<keyword evidence="26" id="KW-1185">Reference proteome</keyword>
<dbReference type="Pfam" id="PF08064">
    <property type="entry name" value="UME"/>
    <property type="match status" value="1"/>
</dbReference>
<keyword evidence="13" id="KW-0234">DNA repair</keyword>
<evidence type="ECO:0000256" key="7">
    <source>
        <dbReference type="ARBA" id="ARBA00022679"/>
    </source>
</evidence>
<keyword evidence="14" id="KW-0539">Nucleus</keyword>
<evidence type="ECO:0000256" key="5">
    <source>
        <dbReference type="ARBA" id="ARBA00021345"/>
    </source>
</evidence>
<dbReference type="CDD" id="cd00892">
    <property type="entry name" value="PIKKc_ATR"/>
    <property type="match status" value="1"/>
</dbReference>
<dbReference type="GO" id="GO:0000077">
    <property type="term" value="P:DNA damage checkpoint signaling"/>
    <property type="evidence" value="ECO:0007669"/>
    <property type="project" value="TreeGrafter"/>
</dbReference>
<dbReference type="GO" id="GO:0005694">
    <property type="term" value="C:chromosome"/>
    <property type="evidence" value="ECO:0007669"/>
    <property type="project" value="TreeGrafter"/>
</dbReference>
<dbReference type="Proteomes" id="UP000799779">
    <property type="component" value="Unassembled WGS sequence"/>
</dbReference>
<dbReference type="InterPro" id="IPR011009">
    <property type="entry name" value="Kinase-like_dom_sf"/>
</dbReference>
<dbReference type="EMBL" id="ML977594">
    <property type="protein sequence ID" value="KAF1999599.1"/>
    <property type="molecule type" value="Genomic_DNA"/>
</dbReference>
<dbReference type="InterPro" id="IPR050517">
    <property type="entry name" value="DDR_Repair_Kinase"/>
</dbReference>
<dbReference type="InterPro" id="IPR036940">
    <property type="entry name" value="PI3/4_kinase_cat_sf"/>
</dbReference>
<dbReference type="Pfam" id="PF23593">
    <property type="entry name" value="HEAT_ATR"/>
    <property type="match status" value="1"/>
</dbReference>
<dbReference type="PROSITE" id="PS51190">
    <property type="entry name" value="FATC"/>
    <property type="match status" value="1"/>
</dbReference>
<keyword evidence="9" id="KW-0227">DNA damage</keyword>
<evidence type="ECO:0000256" key="21">
    <source>
        <dbReference type="ARBA" id="ARBA00048679"/>
    </source>
</evidence>
<dbReference type="GO" id="GO:0005524">
    <property type="term" value="F:ATP binding"/>
    <property type="evidence" value="ECO:0007669"/>
    <property type="project" value="UniProtKB-KW"/>
</dbReference>
<evidence type="ECO:0000313" key="26">
    <source>
        <dbReference type="Proteomes" id="UP000799779"/>
    </source>
</evidence>
<dbReference type="Gene3D" id="3.30.1010.10">
    <property type="entry name" value="Phosphatidylinositol 3-kinase Catalytic Subunit, Chain A, domain 4"/>
    <property type="match status" value="1"/>
</dbReference>
<keyword evidence="12" id="KW-0156">Chromatin regulator</keyword>
<feature type="domain" description="FAT" evidence="23">
    <location>
        <begin position="1461"/>
        <end position="2036"/>
    </location>
</feature>
<comment type="catalytic activity">
    <reaction evidence="21">
        <text>L-seryl-[protein] + ATP = O-phospho-L-seryl-[protein] + ADP + H(+)</text>
        <dbReference type="Rhea" id="RHEA:17989"/>
        <dbReference type="Rhea" id="RHEA-COMP:9863"/>
        <dbReference type="Rhea" id="RHEA-COMP:11604"/>
        <dbReference type="ChEBI" id="CHEBI:15378"/>
        <dbReference type="ChEBI" id="CHEBI:29999"/>
        <dbReference type="ChEBI" id="CHEBI:30616"/>
        <dbReference type="ChEBI" id="CHEBI:83421"/>
        <dbReference type="ChEBI" id="CHEBI:456216"/>
        <dbReference type="EC" id="2.7.11.1"/>
    </reaction>
</comment>
<dbReference type="FunFam" id="1.10.1070.11:FF:000031">
    <property type="entry name" value="Phosphatidyl inositol 3-kinase"/>
    <property type="match status" value="1"/>
</dbReference>
<feature type="non-terminal residue" evidence="25">
    <location>
        <position position="2489"/>
    </location>
</feature>
<dbReference type="Pfam" id="PF02259">
    <property type="entry name" value="FAT"/>
    <property type="match status" value="1"/>
</dbReference>
<organism evidence="25 26">
    <name type="scientific">Amniculicola lignicola CBS 123094</name>
    <dbReference type="NCBI Taxonomy" id="1392246"/>
    <lineage>
        <taxon>Eukaryota</taxon>
        <taxon>Fungi</taxon>
        <taxon>Dikarya</taxon>
        <taxon>Ascomycota</taxon>
        <taxon>Pezizomycotina</taxon>
        <taxon>Dothideomycetes</taxon>
        <taxon>Pleosporomycetidae</taxon>
        <taxon>Pleosporales</taxon>
        <taxon>Amniculicolaceae</taxon>
        <taxon>Amniculicola</taxon>
    </lineage>
</organism>
<sequence length="2489" mass="277634">MARKGGNATQRLAQLSVMNGHPPPSTIAAQIVNNASNINAQQEPGSKAAFGQLLQEYLQDTTTDEPNSQLNAQLISVIAEAGLDALLQDNPFASDLLIPQARDSIAAIKLTIQRRPMLLLSPKDEGDDGIPRPLLFTWLFPKLLGLLGQPQFDTVQEDVKDLLGTFFDVLSRTFGLWRQAKAIVQSYRSCVDSIVLGLEGVNELSQLTRSPFKIALPPSSSISTLWPDSQNHVALPQGTQRLINSLSEAILIGLQLLQVIVNVEKSSGSTGSSFSASENHQVWVLEHCTTLWRKFQHSSLNCDNGRNQDAVQSTYMQLLCELGGLGEAPVQAPALFQTAKSAVSISSSLAELLHLCSESPFSQSNQIQLATIITRVCGSLQAAEDQDTKTGRRSRSLESIVTGTLKPVTTCICTDVLVLSTLERDLQLALCLWTSPGTWPTEVEELRATLCNDALGSFSNDALQQEATSFIETFKNLNFSVNERPSKRRRTIHPLKKREPLIAELLRILSDELEPGFHGLHNTIQDKYLNSSEDERCEMISACGLMACCSTGSLEFTSTLNSEGESKTCALCDCPNSSDQRSHALWDDHCEDWRHITSALMLITELEEFRESEKPRIMMALAIRRIYNHLSDAGALDLNICSLGQWLLGSMSRSLRELRIAAAHGIMVFLRDDAPKSVRGKNRMSTLEFLHTLSQRDNFSEQETIIMAYGLAARVCGEDELPIILLELVEYLGHTNALICGMAYNELTSIAEALDTKPVELLRPFWRSIGFSVIKDLHTKPQKAQYLSDLIEQSVTNMLLNTQAETLPNLVLTKRVDIIERIATSRQISVLDVFLQPRKNLAGILSLLLCQGATDIEKNVTDILVGISPVFHESGNNLSSLVQHDPVLIACEILKSTADQHESKKVNHQRGFVALATLAQMRNGHKKTPSKKKTLSSFFEAHILGIMAHFSDVLDNPLANHPLQERKRCVGAIGEMIGLAGSYASFALPQLRACLQTAMADDNLCDQTLYVWAALLEVLEEEDLELVIDQTFALIAQNWDCFSSETQLKATEAIGSLIKKHDALLRARVDYIPSLASIPLLSKIDGEISRLKAKLDKSQLFTTFSRRCNHENAVVVRQTLKELVPFLEANQKILHDAAVSQKPLPALPALSRSLLDASVRFAEDHADIPVLCAECLGLIGGLDPYRIETVRETKQIMVLSNFERADEVIDFAAFFLERILVKVFHSTTNARSQGFLAYVMQELLRFCGFNQAAVQRPRSSQSSPSMQRWNEIPDAVRSTLTPFLSSKYMIRTNFSKKDVQGYPIFRQDVTHSGWLRAFVWDLLQKGKGVNTKMIFPVLSRIIRGHDLSIATFILPYAVLNSVITGEEVDTQNVRQELLDVLEAELGSGESPDNTHIKQCSENVFQVLDYLSLWLQEKRKTVADARAMAGKTGRGISEMDEIQSISAISCVESVLQKIPAEVISRRAVECGSYARALFHWEQYYRQEQAKTETTGGLFAKDEMLQHLQFIYAQIDEPDSIEGISVHLHVLNPEQQIMEHRKAGRWTAAQSWYELSLAEKPNDAETQINLLTCLKESGQYDSILNYVDGFNAANSLTPSVLPFAAEAAWSTGKWEQLERILVSSSKPQCSSTLDFNVGVGQAMLALRKKNTDEFKQTIQTLREAVAKGLSPTSTISLHACHDSLVKLHVLYEIEAISGISTDTSKDREVILQNLDRRLDILGAYVSDKQYLLGVRRAVMQLSSIEFKKLDIASAWLTTARLARKAEFTPTAFNSILHASQLGDDASKIEYSKLMWKGGHHRKAIQNLQGAITTNAFQTSEDVSVHTSMSVTTAVGGAPNKVKSHAQLLLAKWLDQAGQTKALALRDAYASGLMAFPRWDKGHYYLGRHYYKLLESEKKLPLSKQSKAYLAGETAKHVIENYIRSVVYGTKYYYQTVPKVITLWLDLGMEVMQSNSRNSADKDIYDYKVQHLDQINRHIKRYTTDRMPAFAWYTAFPQLITRISHPHTSVWEVLQFIILKVAAQYPQQALWSLLAVTRATQSDRRSRGTTVLQKLRSEQPKRKGLNIDLKNLIVHGQRLTDALLSACDAPVEQRVSHVSLSKDLGFKLTLAPCLLVVPVEATMLANLPTGNDSRAIRNHNPFPQDAVTIASFADDVLVLSSLQRPRKVNVRGSDGRSYGLLCKPKDDLRKDQRLMEFNAMINRALQRDIESSKRRLYIKTYGVTPLNEECGTIEWVEGLKPMRDIIINLYRQKNIRIDYAELRLLLNEASSDTSKTPIFTHKILASFPPVLHLWFVETFPDPSAWFAARLRYTRSCAVMSIVGHVLGLGDRHGENVLLEEGNGGTFHVDFNCLFDKGLTFEKPELVPFRLTHNMTDAMGPSAIEGPFRVSAERTYALLRQHKETLMTILETFVHDPTADFVGGAPGARKKKKVGGVPETPKEVLESVGGKVEGFLRGESVPLSVEGYVDALCEMARDPRFLCAMYIGWCAFF</sequence>
<keyword evidence="15" id="KW-0469">Meiosis</keyword>
<comment type="subcellular location">
    <subcellularLocation>
        <location evidence="1">Nucleus</location>
    </subcellularLocation>
</comment>
<dbReference type="SUPFAM" id="SSF56112">
    <property type="entry name" value="Protein kinase-like (PK-like)"/>
    <property type="match status" value="1"/>
</dbReference>
<dbReference type="Pfam" id="PF25030">
    <property type="entry name" value="M-HEAT_ATR"/>
    <property type="match status" value="1"/>
</dbReference>
<dbReference type="PANTHER" id="PTHR11139:SF125">
    <property type="entry name" value="SERINE_THREONINE-PROTEIN KINASE MEC1"/>
    <property type="match status" value="1"/>
</dbReference>
<proteinExistence type="inferred from homology"/>
<dbReference type="InterPro" id="IPR003151">
    <property type="entry name" value="PIK-rel_kinase_FAT"/>
</dbReference>
<protein>
    <recommendedName>
        <fullName evidence="5">Serine/threonine-protein kinase MEC1</fullName>
        <ecNumber evidence="4">2.7.11.1</ecNumber>
    </recommendedName>
    <alternativeName>
        <fullName evidence="19">ATR homolog</fullName>
    </alternativeName>
    <alternativeName>
        <fullName evidence="18">DNA-damage checkpoint kinase MEC1</fullName>
    </alternativeName>
    <alternativeName>
        <fullName evidence="17">Mitosis entry checkpoint protein 1</fullName>
    </alternativeName>
</protein>
<gene>
    <name evidence="25" type="ORF">P154DRAFT_467308</name>
</gene>
<dbReference type="EC" id="2.7.11.1" evidence="4"/>
<evidence type="ECO:0000256" key="15">
    <source>
        <dbReference type="ARBA" id="ARBA00023254"/>
    </source>
</evidence>
<dbReference type="InterPro" id="IPR012993">
    <property type="entry name" value="UME"/>
</dbReference>
<dbReference type="InterPro" id="IPR016024">
    <property type="entry name" value="ARM-type_fold"/>
</dbReference>
<dbReference type="Gene3D" id="1.25.40.10">
    <property type="entry name" value="Tetratricopeptide repeat domain"/>
    <property type="match status" value="1"/>
</dbReference>
<evidence type="ECO:0000256" key="18">
    <source>
        <dbReference type="ARBA" id="ARBA00030459"/>
    </source>
</evidence>
<keyword evidence="6" id="KW-0723">Serine/threonine-protein kinase</keyword>
<keyword evidence="11" id="KW-0067">ATP-binding</keyword>
<dbReference type="Gene3D" id="1.10.1070.11">
    <property type="entry name" value="Phosphatidylinositol 3-/4-kinase, catalytic domain"/>
    <property type="match status" value="1"/>
</dbReference>
<dbReference type="Pfam" id="PF00454">
    <property type="entry name" value="PI3_PI4_kinase"/>
    <property type="match status" value="1"/>
</dbReference>
<keyword evidence="7" id="KW-0808">Transferase</keyword>
<dbReference type="SMART" id="SM01343">
    <property type="entry name" value="FATC"/>
    <property type="match status" value="1"/>
</dbReference>
<dbReference type="InterPro" id="IPR058681">
    <property type="entry name" value="HEAT_MEC1_N"/>
</dbReference>
<evidence type="ECO:0000256" key="8">
    <source>
        <dbReference type="ARBA" id="ARBA00022741"/>
    </source>
</evidence>
<dbReference type="GO" id="GO:0004674">
    <property type="term" value="F:protein serine/threonine kinase activity"/>
    <property type="evidence" value="ECO:0007669"/>
    <property type="project" value="UniProtKB-KW"/>
</dbReference>
<dbReference type="SUPFAM" id="SSF48371">
    <property type="entry name" value="ARM repeat"/>
    <property type="match status" value="2"/>
</dbReference>
<evidence type="ECO:0000256" key="13">
    <source>
        <dbReference type="ARBA" id="ARBA00023204"/>
    </source>
</evidence>
<dbReference type="PANTHER" id="PTHR11139">
    <property type="entry name" value="ATAXIA TELANGIECTASIA MUTATED ATM -RELATED"/>
    <property type="match status" value="1"/>
</dbReference>
<dbReference type="PROSITE" id="PS00916">
    <property type="entry name" value="PI3_4_KINASE_2"/>
    <property type="match status" value="1"/>
</dbReference>
<dbReference type="InterPro" id="IPR003152">
    <property type="entry name" value="FATC_dom"/>
</dbReference>
<dbReference type="Pfam" id="PF25385">
    <property type="entry name" value="HEAT_MEC1_N"/>
    <property type="match status" value="1"/>
</dbReference>
<evidence type="ECO:0000256" key="19">
    <source>
        <dbReference type="ARBA" id="ARBA00033001"/>
    </source>
</evidence>
<keyword evidence="10" id="KW-0418">Kinase</keyword>
<evidence type="ECO:0000256" key="12">
    <source>
        <dbReference type="ARBA" id="ARBA00022853"/>
    </source>
</evidence>
<accession>A0A6A5WFN8</accession>
<evidence type="ECO:0000256" key="9">
    <source>
        <dbReference type="ARBA" id="ARBA00022763"/>
    </source>
</evidence>
<comment type="function">
    <text evidence="16">Serine/threonine protein kinase which activates checkpoint signaling upon genotoxic stresses such as ionizing radiation (IR), ultraviolet light (UV), or DNA replication stalling, thereby acting as a DNA damage sensor. Recognizes the substrate consensus sequence [ST]-Q. Phosphorylates histone H2A to form H2AS128ph (gamma-H2A) at sites of DNA damage, involved in the regulation of DNA damage response mechanism. Required for the control of telomere length and genome stability.</text>
</comment>
<dbReference type="PROSITE" id="PS51189">
    <property type="entry name" value="FAT"/>
    <property type="match status" value="1"/>
</dbReference>
<dbReference type="InterPro" id="IPR057564">
    <property type="entry name" value="HEAT_ATR"/>
</dbReference>
<evidence type="ECO:0000256" key="4">
    <source>
        <dbReference type="ARBA" id="ARBA00012513"/>
    </source>
</evidence>
<comment type="similarity">
    <text evidence="2">Belongs to the PI3/PI4-kinase family. ATM subfamily.</text>
</comment>
<dbReference type="Pfam" id="PF02260">
    <property type="entry name" value="FATC"/>
    <property type="match status" value="1"/>
</dbReference>
<dbReference type="InterPro" id="IPR018936">
    <property type="entry name" value="PI3/4_kinase_CS"/>
</dbReference>
<evidence type="ECO:0000259" key="22">
    <source>
        <dbReference type="PROSITE" id="PS50290"/>
    </source>
</evidence>
<dbReference type="GO" id="GO:0006281">
    <property type="term" value="P:DNA repair"/>
    <property type="evidence" value="ECO:0007669"/>
    <property type="project" value="UniProtKB-KW"/>
</dbReference>
<feature type="domain" description="PI3K/PI4K catalytic" evidence="22">
    <location>
        <begin position="2149"/>
        <end position="2456"/>
    </location>
</feature>
<feature type="domain" description="FATC" evidence="24">
    <location>
        <begin position="2457"/>
        <end position="2489"/>
    </location>
</feature>
<dbReference type="InterPro" id="IPR000403">
    <property type="entry name" value="PI3/4_kinase_cat_dom"/>
</dbReference>
<evidence type="ECO:0000256" key="3">
    <source>
        <dbReference type="ARBA" id="ARBA00011370"/>
    </source>
</evidence>
<keyword evidence="8" id="KW-0547">Nucleotide-binding</keyword>
<evidence type="ECO:0000256" key="11">
    <source>
        <dbReference type="ARBA" id="ARBA00022840"/>
    </source>
</evidence>
<evidence type="ECO:0000256" key="14">
    <source>
        <dbReference type="ARBA" id="ARBA00023242"/>
    </source>
</evidence>